<keyword evidence="2" id="KW-1185">Reference proteome</keyword>
<evidence type="ECO:0000313" key="2">
    <source>
        <dbReference type="Proteomes" id="UP000297258"/>
    </source>
</evidence>
<dbReference type="RefSeq" id="WP_135188113.1">
    <property type="nucleotide sequence ID" value="NZ_SPUM01000011.1"/>
</dbReference>
<reference evidence="1 2" key="1">
    <citation type="submission" date="2019-03" db="EMBL/GenBank/DDBJ databases">
        <title>Draft genome of Massilia hortus sp. nov., a novel bacterial species of the Oxalobacteraceae family.</title>
        <authorList>
            <person name="Peta V."/>
            <person name="Raths R."/>
            <person name="Bucking H."/>
        </authorList>
    </citation>
    <scope>NUCLEOTIDE SEQUENCE [LARGE SCALE GENOMIC DNA]</scope>
    <source>
        <strain evidence="1 2">ONC3</strain>
    </source>
</reference>
<evidence type="ECO:0000313" key="1">
    <source>
        <dbReference type="EMBL" id="TFW35378.1"/>
    </source>
</evidence>
<accession>A0A4Y9TAC7</accession>
<name>A0A4Y9TAC7_9BURK</name>
<proteinExistence type="predicted"/>
<comment type="caution">
    <text evidence="1">The sequence shown here is derived from an EMBL/GenBank/DDBJ whole genome shotgun (WGS) entry which is preliminary data.</text>
</comment>
<gene>
    <name evidence="1" type="ORF">E4O92_02215</name>
</gene>
<dbReference type="Proteomes" id="UP000297258">
    <property type="component" value="Unassembled WGS sequence"/>
</dbReference>
<sequence length="149" mass="16600">MKKEFVLDPLNGLSLIRLGASREAVLAALGTPTSSFYKTPDSRYPTDAWFENGFQVFYEGDQPTVAFIELSNGHNFEAVLFGLPVFATAAPVLIREVEHRAKLDETDPELGYTYIFPSLELAFWRTDNDDKEVPYFSTVGIGVSGYFSA</sequence>
<organism evidence="1 2">
    <name type="scientific">Massilia horti</name>
    <dbReference type="NCBI Taxonomy" id="2562153"/>
    <lineage>
        <taxon>Bacteria</taxon>
        <taxon>Pseudomonadati</taxon>
        <taxon>Pseudomonadota</taxon>
        <taxon>Betaproteobacteria</taxon>
        <taxon>Burkholderiales</taxon>
        <taxon>Oxalobacteraceae</taxon>
        <taxon>Telluria group</taxon>
        <taxon>Massilia</taxon>
    </lineage>
</organism>
<dbReference type="OrthoDB" id="8753482at2"/>
<protein>
    <submittedName>
        <fullName evidence="1">Uncharacterized protein</fullName>
    </submittedName>
</protein>
<dbReference type="AlphaFoldDB" id="A0A4Y9TAC7"/>
<dbReference type="EMBL" id="SPUM01000011">
    <property type="protein sequence ID" value="TFW35378.1"/>
    <property type="molecule type" value="Genomic_DNA"/>
</dbReference>